<feature type="region of interest" description="Disordered" evidence="1">
    <location>
        <begin position="1"/>
        <end position="20"/>
    </location>
</feature>
<evidence type="ECO:0000313" key="2">
    <source>
        <dbReference type="EMBL" id="GBN09089.1"/>
    </source>
</evidence>
<dbReference type="Proteomes" id="UP000499080">
    <property type="component" value="Unassembled WGS sequence"/>
</dbReference>
<gene>
    <name evidence="2" type="ORF">AVEN_32560_1</name>
</gene>
<keyword evidence="3" id="KW-1185">Reference proteome</keyword>
<accession>A0A4Y2L3T4</accession>
<dbReference type="EMBL" id="BGPR01005318">
    <property type="protein sequence ID" value="GBN09089.1"/>
    <property type="molecule type" value="Genomic_DNA"/>
</dbReference>
<sequence>MTRTRPELEPPSRRFRTTPRGGRLTSYLRFNVQRPQNTTDLQWNLVSSLEPSGPKAETYMEHLRQQFSFPNLWLINKRFAMNPLLLLP</sequence>
<evidence type="ECO:0000313" key="3">
    <source>
        <dbReference type="Proteomes" id="UP000499080"/>
    </source>
</evidence>
<reference evidence="2 3" key="1">
    <citation type="journal article" date="2019" name="Sci. Rep.">
        <title>Orb-weaving spider Araneus ventricosus genome elucidates the spidroin gene catalogue.</title>
        <authorList>
            <person name="Kono N."/>
            <person name="Nakamura H."/>
            <person name="Ohtoshi R."/>
            <person name="Moran D.A.P."/>
            <person name="Shinohara A."/>
            <person name="Yoshida Y."/>
            <person name="Fujiwara M."/>
            <person name="Mori M."/>
            <person name="Tomita M."/>
            <person name="Arakawa K."/>
        </authorList>
    </citation>
    <scope>NUCLEOTIDE SEQUENCE [LARGE SCALE GENOMIC DNA]</scope>
</reference>
<feature type="compositionally biased region" description="Basic and acidic residues" evidence="1">
    <location>
        <begin position="1"/>
        <end position="12"/>
    </location>
</feature>
<protein>
    <submittedName>
        <fullName evidence="2">Uncharacterized protein</fullName>
    </submittedName>
</protein>
<evidence type="ECO:0000256" key="1">
    <source>
        <dbReference type="SAM" id="MobiDB-lite"/>
    </source>
</evidence>
<comment type="caution">
    <text evidence="2">The sequence shown here is derived from an EMBL/GenBank/DDBJ whole genome shotgun (WGS) entry which is preliminary data.</text>
</comment>
<proteinExistence type="predicted"/>
<name>A0A4Y2L3T4_ARAVE</name>
<organism evidence="2 3">
    <name type="scientific">Araneus ventricosus</name>
    <name type="common">Orbweaver spider</name>
    <name type="synonym">Epeira ventricosa</name>
    <dbReference type="NCBI Taxonomy" id="182803"/>
    <lineage>
        <taxon>Eukaryota</taxon>
        <taxon>Metazoa</taxon>
        <taxon>Ecdysozoa</taxon>
        <taxon>Arthropoda</taxon>
        <taxon>Chelicerata</taxon>
        <taxon>Arachnida</taxon>
        <taxon>Araneae</taxon>
        <taxon>Araneomorphae</taxon>
        <taxon>Entelegynae</taxon>
        <taxon>Araneoidea</taxon>
        <taxon>Araneidae</taxon>
        <taxon>Araneus</taxon>
    </lineage>
</organism>
<dbReference type="AlphaFoldDB" id="A0A4Y2L3T4"/>